<proteinExistence type="predicted"/>
<gene>
    <name evidence="2" type="ORF">EDD19_11594</name>
</gene>
<evidence type="ECO:0000313" key="3">
    <source>
        <dbReference type="Proteomes" id="UP000295805"/>
    </source>
</evidence>
<dbReference type="EMBL" id="SMCX01000015">
    <property type="protein sequence ID" value="TCW23166.1"/>
    <property type="molecule type" value="Genomic_DNA"/>
</dbReference>
<feature type="compositionally biased region" description="Basic and acidic residues" evidence="1">
    <location>
        <begin position="25"/>
        <end position="34"/>
    </location>
</feature>
<feature type="region of interest" description="Disordered" evidence="1">
    <location>
        <begin position="1"/>
        <end position="50"/>
    </location>
</feature>
<protein>
    <submittedName>
        <fullName evidence="2">Uncharacterized protein</fullName>
    </submittedName>
</protein>
<sequence length="86" mass="8843">MAVAREGEEVGLVGTTEWSHPLRFSQDERSEKLPSRPLGELRGSRGTGNGPLAPAAQACAATTSSIESPVCAAHRLKTAAVMAAAA</sequence>
<organism evidence="2 3">
    <name type="scientific">Dietzia cinnamea</name>
    <dbReference type="NCBI Taxonomy" id="321318"/>
    <lineage>
        <taxon>Bacteria</taxon>
        <taxon>Bacillati</taxon>
        <taxon>Actinomycetota</taxon>
        <taxon>Actinomycetes</taxon>
        <taxon>Mycobacteriales</taxon>
        <taxon>Dietziaceae</taxon>
        <taxon>Dietzia</taxon>
    </lineage>
</organism>
<name>A0A4V2W7U2_9ACTN</name>
<accession>A0A4V2W7U2</accession>
<evidence type="ECO:0000313" key="2">
    <source>
        <dbReference type="EMBL" id="TCW23166.1"/>
    </source>
</evidence>
<comment type="caution">
    <text evidence="2">The sequence shown here is derived from an EMBL/GenBank/DDBJ whole genome shotgun (WGS) entry which is preliminary data.</text>
</comment>
<dbReference type="AlphaFoldDB" id="A0A4V2W7U2"/>
<reference evidence="2 3" key="1">
    <citation type="submission" date="2019-03" db="EMBL/GenBank/DDBJ databases">
        <title>Root nodule microbial communities of legume samples collected from USA, Mexico and Botswana.</title>
        <authorList>
            <person name="Hirsch A."/>
        </authorList>
    </citation>
    <scope>NUCLEOTIDE SEQUENCE [LARGE SCALE GENOMIC DNA]</scope>
    <source>
        <strain evidence="2 3">55</strain>
    </source>
</reference>
<dbReference type="Proteomes" id="UP000295805">
    <property type="component" value="Unassembled WGS sequence"/>
</dbReference>
<evidence type="ECO:0000256" key="1">
    <source>
        <dbReference type="SAM" id="MobiDB-lite"/>
    </source>
</evidence>